<organism evidence="4 5">
    <name type="scientific">Salimicrobium halophilum</name>
    <dbReference type="NCBI Taxonomy" id="86666"/>
    <lineage>
        <taxon>Bacteria</taxon>
        <taxon>Bacillati</taxon>
        <taxon>Bacillota</taxon>
        <taxon>Bacilli</taxon>
        <taxon>Bacillales</taxon>
        <taxon>Bacillaceae</taxon>
        <taxon>Salimicrobium</taxon>
    </lineage>
</organism>
<name>A0A1G8S7Y9_9BACI</name>
<evidence type="ECO:0000313" key="5">
    <source>
        <dbReference type="Proteomes" id="UP000199225"/>
    </source>
</evidence>
<sequence length="394" mass="43471">MADQTWNQYTIKNRNKQLVLNTILKNKCLSRADIATKTGLNKGTVSSQVNELLQEELIYEQGPGESSGGRRPVMLLFNQTAGYSIGIDIGVNYILGVLTDLEGNVHLEKSVSLHQLGYDYVMSNLYEVIDHLIEHTPDSRYHITGIGIGVPGTVSKTGEILLAPNLKWKNVSIKEDLEERYHCPILIENEANAGAYGELKFGYGKNHEDIIYVSVGVGIGIGMILNGKLYSGNNGFAGEMGHMTIHYDGPSCNCGNRGCWELYASEQFLEREMKDAGLSGGSLEDVLERASGNDMPSIQMFQTLGDYLGTGLINIINTFNPNQIVIGNRITLAKQWIEQPLLQKVKSNTLWFQQDDLKISFSDLAFRSTALGASAFAYEKFLKANLQTSASQAK</sequence>
<keyword evidence="4" id="KW-0418">Kinase</keyword>
<evidence type="ECO:0000256" key="3">
    <source>
        <dbReference type="ARBA" id="ARBA00022629"/>
    </source>
</evidence>
<proteinExistence type="inferred from homology"/>
<dbReference type="CDD" id="cd24076">
    <property type="entry name" value="ASKHA_ATPase_ROK_BsXylR-like"/>
    <property type="match status" value="1"/>
</dbReference>
<comment type="similarity">
    <text evidence="2">Belongs to the ROK (NagC/XylR) family.</text>
</comment>
<dbReference type="AlphaFoldDB" id="A0A1G8S7Y9"/>
<evidence type="ECO:0000256" key="1">
    <source>
        <dbReference type="ARBA" id="ARBA00002486"/>
    </source>
</evidence>
<dbReference type="Pfam" id="PF13412">
    <property type="entry name" value="HTH_24"/>
    <property type="match status" value="1"/>
</dbReference>
<dbReference type="SUPFAM" id="SSF46785">
    <property type="entry name" value="Winged helix' DNA-binding domain"/>
    <property type="match status" value="1"/>
</dbReference>
<dbReference type="SUPFAM" id="SSF53067">
    <property type="entry name" value="Actin-like ATPase domain"/>
    <property type="match status" value="1"/>
</dbReference>
<dbReference type="InterPro" id="IPR036390">
    <property type="entry name" value="WH_DNA-bd_sf"/>
</dbReference>
<keyword evidence="3" id="KW-0859">Xylose metabolism</keyword>
<comment type="function">
    <text evidence="1">Transcriptional repressor of xylose-utilizing enzymes.</text>
</comment>
<keyword evidence="4" id="KW-0808">Transferase</keyword>
<dbReference type="InterPro" id="IPR043129">
    <property type="entry name" value="ATPase_NBD"/>
</dbReference>
<dbReference type="InterPro" id="IPR036388">
    <property type="entry name" value="WH-like_DNA-bd_sf"/>
</dbReference>
<reference evidence="5" key="1">
    <citation type="submission" date="2016-10" db="EMBL/GenBank/DDBJ databases">
        <authorList>
            <person name="Varghese N."/>
            <person name="Submissions S."/>
        </authorList>
    </citation>
    <scope>NUCLEOTIDE SEQUENCE [LARGE SCALE GENOMIC DNA]</scope>
    <source>
        <strain evidence="5">DSM 4771</strain>
    </source>
</reference>
<dbReference type="GO" id="GO:0016301">
    <property type="term" value="F:kinase activity"/>
    <property type="evidence" value="ECO:0007669"/>
    <property type="project" value="UniProtKB-KW"/>
</dbReference>
<dbReference type="EMBL" id="FNEV01000003">
    <property type="protein sequence ID" value="SDJ25281.1"/>
    <property type="molecule type" value="Genomic_DNA"/>
</dbReference>
<dbReference type="GO" id="GO:0042732">
    <property type="term" value="P:D-xylose metabolic process"/>
    <property type="evidence" value="ECO:0007669"/>
    <property type="project" value="UniProtKB-KW"/>
</dbReference>
<dbReference type="RefSeq" id="WP_093193056.1">
    <property type="nucleotide sequence ID" value="NZ_FNEV01000003.1"/>
</dbReference>
<dbReference type="Gene3D" id="1.10.10.10">
    <property type="entry name" value="Winged helix-like DNA-binding domain superfamily/Winged helix DNA-binding domain"/>
    <property type="match status" value="1"/>
</dbReference>
<keyword evidence="5" id="KW-1185">Reference proteome</keyword>
<dbReference type="STRING" id="86666.SAMN04490247_1300"/>
<dbReference type="InterPro" id="IPR049874">
    <property type="entry name" value="ROK_cs"/>
</dbReference>
<dbReference type="PANTHER" id="PTHR18964">
    <property type="entry name" value="ROK (REPRESSOR, ORF, KINASE) FAMILY"/>
    <property type="match status" value="1"/>
</dbReference>
<dbReference type="PROSITE" id="PS01125">
    <property type="entry name" value="ROK"/>
    <property type="match status" value="1"/>
</dbReference>
<dbReference type="OrthoDB" id="9796533at2"/>
<protein>
    <submittedName>
        <fullName evidence="4">Sugar kinase of the NBD/HSP70 family, may contain an N-terminal HTH domain</fullName>
    </submittedName>
</protein>
<gene>
    <name evidence="4" type="ORF">SAMN04490247_1300</name>
</gene>
<dbReference type="Proteomes" id="UP000199225">
    <property type="component" value="Unassembled WGS sequence"/>
</dbReference>
<keyword evidence="3" id="KW-0119">Carbohydrate metabolism</keyword>
<evidence type="ECO:0000256" key="2">
    <source>
        <dbReference type="ARBA" id="ARBA00006479"/>
    </source>
</evidence>
<accession>A0A1G8S7Y9</accession>
<dbReference type="InterPro" id="IPR000600">
    <property type="entry name" value="ROK"/>
</dbReference>
<dbReference type="PANTHER" id="PTHR18964:SF149">
    <property type="entry name" value="BIFUNCTIONAL UDP-N-ACETYLGLUCOSAMINE 2-EPIMERASE_N-ACETYLMANNOSAMINE KINASE"/>
    <property type="match status" value="1"/>
</dbReference>
<evidence type="ECO:0000313" key="4">
    <source>
        <dbReference type="EMBL" id="SDJ25281.1"/>
    </source>
</evidence>
<dbReference type="Gene3D" id="3.30.420.40">
    <property type="match status" value="2"/>
</dbReference>
<dbReference type="Pfam" id="PF00480">
    <property type="entry name" value="ROK"/>
    <property type="match status" value="1"/>
</dbReference>